<dbReference type="InParanoid" id="A0A7J8I0Z7"/>
<evidence type="ECO:0000313" key="2">
    <source>
        <dbReference type="Proteomes" id="UP000550707"/>
    </source>
</evidence>
<accession>A0A7J8I0Z7</accession>
<comment type="caution">
    <text evidence="1">The sequence shown here is derived from an EMBL/GenBank/DDBJ whole genome shotgun (WGS) entry which is preliminary data.</text>
</comment>
<protein>
    <submittedName>
        <fullName evidence="1">Uncharacterized protein</fullName>
    </submittedName>
</protein>
<keyword evidence="2" id="KW-1185">Reference proteome</keyword>
<dbReference type="AlphaFoldDB" id="A0A7J8I0Z7"/>
<gene>
    <name evidence="1" type="ORF">HJG59_010757</name>
</gene>
<evidence type="ECO:0000313" key="1">
    <source>
        <dbReference type="EMBL" id="KAF6477845.1"/>
    </source>
</evidence>
<reference evidence="1 2" key="1">
    <citation type="journal article" date="2020" name="Nature">
        <title>Six reference-quality genomes reveal evolution of bat adaptations.</title>
        <authorList>
            <person name="Jebb D."/>
            <person name="Huang Z."/>
            <person name="Pippel M."/>
            <person name="Hughes G.M."/>
            <person name="Lavrichenko K."/>
            <person name="Devanna P."/>
            <person name="Winkler S."/>
            <person name="Jermiin L.S."/>
            <person name="Skirmuntt E.C."/>
            <person name="Katzourakis A."/>
            <person name="Burkitt-Gray L."/>
            <person name="Ray D.A."/>
            <person name="Sullivan K.A.M."/>
            <person name="Roscito J.G."/>
            <person name="Kirilenko B.M."/>
            <person name="Davalos L.M."/>
            <person name="Corthals A.P."/>
            <person name="Power M.L."/>
            <person name="Jones G."/>
            <person name="Ransome R.D."/>
            <person name="Dechmann D.K.N."/>
            <person name="Locatelli A.G."/>
            <person name="Puechmaille S.J."/>
            <person name="Fedrigo O."/>
            <person name="Jarvis E.D."/>
            <person name="Hiller M."/>
            <person name="Vernes S.C."/>
            <person name="Myers E.W."/>
            <person name="Teeling E.C."/>
        </authorList>
    </citation>
    <scope>NUCLEOTIDE SEQUENCE [LARGE SCALE GENOMIC DNA]</scope>
    <source>
        <strain evidence="1">MMolMol1</strain>
        <tissue evidence="1">Muscle</tissue>
    </source>
</reference>
<sequence length="173" mass="19040">MQWLSSAGPRSAGAPPSAHHHCLLGARQPVSTRWLLPGRSLLPLPSSEGSETCQRPQLGVSSCGQPLIQFTFPGGPPCWLKACWGLLLFHETVITAELCHGRHTGWLCLRLSQVPVGTSLEVKQFRKQASDKTSVPCCPRAAPSFLENHTLHKKAPFRLPGPHRRSHYETFLP</sequence>
<dbReference type="EMBL" id="JACASF010000005">
    <property type="protein sequence ID" value="KAF6477845.1"/>
    <property type="molecule type" value="Genomic_DNA"/>
</dbReference>
<proteinExistence type="predicted"/>
<organism evidence="1 2">
    <name type="scientific">Molossus molossus</name>
    <name type="common">Pallas' mastiff bat</name>
    <name type="synonym">Vespertilio molossus</name>
    <dbReference type="NCBI Taxonomy" id="27622"/>
    <lineage>
        <taxon>Eukaryota</taxon>
        <taxon>Metazoa</taxon>
        <taxon>Chordata</taxon>
        <taxon>Craniata</taxon>
        <taxon>Vertebrata</taxon>
        <taxon>Euteleostomi</taxon>
        <taxon>Mammalia</taxon>
        <taxon>Eutheria</taxon>
        <taxon>Laurasiatheria</taxon>
        <taxon>Chiroptera</taxon>
        <taxon>Yangochiroptera</taxon>
        <taxon>Molossidae</taxon>
        <taxon>Molossus</taxon>
    </lineage>
</organism>
<dbReference type="Proteomes" id="UP000550707">
    <property type="component" value="Unassembled WGS sequence"/>
</dbReference>
<name>A0A7J8I0Z7_MOLMO</name>